<dbReference type="InterPro" id="IPR045584">
    <property type="entry name" value="Pilin-like"/>
</dbReference>
<comment type="caution">
    <text evidence="9">The sequence shown here is derived from an EMBL/GenBank/DDBJ whole genome shotgun (WGS) entry which is preliminary data.</text>
</comment>
<reference evidence="9" key="2">
    <citation type="journal article" date="2023" name="Curr. Microbiol.">
        <title>Granulicatella seriolae sp. nov., a Novel Facultative Anaerobe Isolated from Yellowtail Marine Fish.</title>
        <authorList>
            <person name="Lee M."/>
            <person name="Choi Y.J."/>
            <person name="Farooq A."/>
            <person name="Jeong J.B."/>
            <person name="Jung M.Y."/>
        </authorList>
    </citation>
    <scope>NUCLEOTIDE SEQUENCE</scope>
    <source>
        <strain evidence="9">S8</strain>
    </source>
</reference>
<dbReference type="Gene3D" id="3.30.700.10">
    <property type="entry name" value="Glycoprotein, Type 4 Pilin"/>
    <property type="match status" value="1"/>
</dbReference>
<feature type="transmembrane region" description="Helical" evidence="8">
    <location>
        <begin position="21"/>
        <end position="41"/>
    </location>
</feature>
<name>A0ABT1WLN0_9LACT</name>
<keyword evidence="3" id="KW-0488">Methylation</keyword>
<sequence>MRMLEKLQNMRKNLKKKGKGFTLVELIVVIVVIAIIAAIAIPRITSFQDSARRARIQAEHRELVTAAQMFIANSTDPTNAAEELDNLNEDLGPFMNLQGTATLEDTLAHNGQDVAHTITGTTIVSTYIPAGQNDAEFTLVYNFGPDAAP</sequence>
<evidence type="ECO:0000256" key="5">
    <source>
        <dbReference type="ARBA" id="ARBA00022989"/>
    </source>
</evidence>
<dbReference type="Proteomes" id="UP001059480">
    <property type="component" value="Unassembled WGS sequence"/>
</dbReference>
<keyword evidence="10" id="KW-1185">Reference proteome</keyword>
<keyword evidence="6 8" id="KW-0472">Membrane</keyword>
<keyword evidence="5 8" id="KW-1133">Transmembrane helix</keyword>
<evidence type="ECO:0000256" key="7">
    <source>
        <dbReference type="ARBA" id="ARBA00023287"/>
    </source>
</evidence>
<reference evidence="9" key="1">
    <citation type="submission" date="2022-07" db="EMBL/GenBank/DDBJ databases">
        <authorList>
            <person name="Jung M.-Y."/>
            <person name="Lee M."/>
        </authorList>
    </citation>
    <scope>NUCLEOTIDE SEQUENCE</scope>
    <source>
        <strain evidence="9">S8</strain>
    </source>
</reference>
<evidence type="ECO:0000313" key="10">
    <source>
        <dbReference type="Proteomes" id="UP001059480"/>
    </source>
</evidence>
<evidence type="ECO:0000256" key="3">
    <source>
        <dbReference type="ARBA" id="ARBA00022481"/>
    </source>
</evidence>
<dbReference type="NCBIfam" id="TIGR02532">
    <property type="entry name" value="IV_pilin_GFxxxE"/>
    <property type="match status" value="1"/>
</dbReference>
<dbReference type="PROSITE" id="PS00409">
    <property type="entry name" value="PROKAR_NTER_METHYL"/>
    <property type="match status" value="1"/>
</dbReference>
<evidence type="ECO:0000313" key="9">
    <source>
        <dbReference type="EMBL" id="MCQ9209237.1"/>
    </source>
</evidence>
<evidence type="ECO:0000256" key="6">
    <source>
        <dbReference type="ARBA" id="ARBA00023136"/>
    </source>
</evidence>
<reference evidence="9" key="3">
    <citation type="journal article" date="2023" name="Microbiol. Resour. Announc.">
        <title>Draft Genome Sequence of Granulicatella sp. Strain S8, Isolated from a Marine Fish, Seriola quinqueradiata.</title>
        <authorList>
            <person name="Lee M."/>
            <person name="Farooq A."/>
            <person name="Jeong J.B."/>
            <person name="Jung M.Y."/>
        </authorList>
    </citation>
    <scope>NUCLEOTIDE SEQUENCE</scope>
    <source>
        <strain evidence="9">S8</strain>
    </source>
</reference>
<evidence type="ECO:0000256" key="2">
    <source>
        <dbReference type="ARBA" id="ARBA00004241"/>
    </source>
</evidence>
<evidence type="ECO:0000256" key="8">
    <source>
        <dbReference type="SAM" id="Phobius"/>
    </source>
</evidence>
<dbReference type="Pfam" id="PF07963">
    <property type="entry name" value="N_methyl"/>
    <property type="match status" value="1"/>
</dbReference>
<proteinExistence type="predicted"/>
<dbReference type="RefSeq" id="WP_256944343.1">
    <property type="nucleotide sequence ID" value="NZ_JANHNZ010000001.1"/>
</dbReference>
<evidence type="ECO:0000256" key="4">
    <source>
        <dbReference type="ARBA" id="ARBA00022692"/>
    </source>
</evidence>
<accession>A0ABT1WLN0</accession>
<organism evidence="9 10">
    <name type="scientific">Granulicatella seriolae</name>
    <dbReference type="NCBI Taxonomy" id="2967226"/>
    <lineage>
        <taxon>Bacteria</taxon>
        <taxon>Bacillati</taxon>
        <taxon>Bacillota</taxon>
        <taxon>Bacilli</taxon>
        <taxon>Lactobacillales</taxon>
        <taxon>Carnobacteriaceae</taxon>
        <taxon>Granulicatella</taxon>
    </lineage>
</organism>
<dbReference type="PANTHER" id="PTHR30093:SF44">
    <property type="entry name" value="TYPE II SECRETION SYSTEM CORE PROTEIN G"/>
    <property type="match status" value="1"/>
</dbReference>
<dbReference type="InterPro" id="IPR012902">
    <property type="entry name" value="N_methyl_site"/>
</dbReference>
<protein>
    <submittedName>
        <fullName evidence="9">Prepilin-type N-terminal cleavage/methylation domain-containing protein</fullName>
    </submittedName>
</protein>
<dbReference type="EMBL" id="JANHNZ010000001">
    <property type="protein sequence ID" value="MCQ9209237.1"/>
    <property type="molecule type" value="Genomic_DNA"/>
</dbReference>
<evidence type="ECO:0000256" key="1">
    <source>
        <dbReference type="ARBA" id="ARBA00004167"/>
    </source>
</evidence>
<keyword evidence="7" id="KW-0178">Competence</keyword>
<comment type="subcellular location">
    <subcellularLocation>
        <location evidence="2">Cell surface</location>
    </subcellularLocation>
    <subcellularLocation>
        <location evidence="1">Membrane</location>
        <topology evidence="1">Single-pass membrane protein</topology>
    </subcellularLocation>
</comment>
<keyword evidence="4 8" id="KW-0812">Transmembrane</keyword>
<dbReference type="SUPFAM" id="SSF54523">
    <property type="entry name" value="Pili subunits"/>
    <property type="match status" value="1"/>
</dbReference>
<gene>
    <name evidence="9" type="ORF">NPA36_01475</name>
</gene>
<dbReference type="PANTHER" id="PTHR30093">
    <property type="entry name" value="GENERAL SECRETION PATHWAY PROTEIN G"/>
    <property type="match status" value="1"/>
</dbReference>